<dbReference type="InterPro" id="IPR038397">
    <property type="entry name" value="TBCC_N_sf"/>
</dbReference>
<reference evidence="6" key="1">
    <citation type="submission" date="2022-07" db="EMBL/GenBank/DDBJ databases">
        <title>Phylogenomic reconstructions and comparative analyses of Kickxellomycotina fungi.</title>
        <authorList>
            <person name="Reynolds N.K."/>
            <person name="Stajich J.E."/>
            <person name="Barry K."/>
            <person name="Grigoriev I.V."/>
            <person name="Crous P."/>
            <person name="Smith M.E."/>
        </authorList>
    </citation>
    <scope>NUCLEOTIDE SEQUENCE</scope>
    <source>
        <strain evidence="6">NBRC 32514</strain>
    </source>
</reference>
<comment type="subcellular location">
    <subcellularLocation>
        <location evidence="1">Cytoplasm</location>
    </subcellularLocation>
</comment>
<evidence type="ECO:0000256" key="3">
    <source>
        <dbReference type="ARBA" id="ARBA00022490"/>
    </source>
</evidence>
<dbReference type="PROSITE" id="PS51329">
    <property type="entry name" value="C_CAP_COFACTOR_C"/>
    <property type="match status" value="1"/>
</dbReference>
<dbReference type="GO" id="GO:0005737">
    <property type="term" value="C:cytoplasm"/>
    <property type="evidence" value="ECO:0007669"/>
    <property type="project" value="UniProtKB-SubCell"/>
</dbReference>
<name>A0A9W7XVI5_9FUNG</name>
<dbReference type="EMBL" id="JANBOJ010000346">
    <property type="protein sequence ID" value="KAJ1719752.1"/>
    <property type="molecule type" value="Genomic_DNA"/>
</dbReference>
<feature type="domain" description="C-CAP/cofactor C-like" evidence="5">
    <location>
        <begin position="152"/>
        <end position="287"/>
    </location>
</feature>
<keyword evidence="7" id="KW-1185">Reference proteome</keyword>
<dbReference type="OrthoDB" id="194775at2759"/>
<accession>A0A9W7XVI5</accession>
<dbReference type="GO" id="GO:0007023">
    <property type="term" value="P:post-chaperonin tubulin folding pathway"/>
    <property type="evidence" value="ECO:0007669"/>
    <property type="project" value="InterPro"/>
</dbReference>
<protein>
    <recommendedName>
        <fullName evidence="5">C-CAP/cofactor C-like domain-containing protein</fullName>
    </recommendedName>
</protein>
<dbReference type="InterPro" id="IPR012945">
    <property type="entry name" value="Tubulin-bd_cofactor_C_dom"/>
</dbReference>
<organism evidence="6 7">
    <name type="scientific">Coemansia erecta</name>
    <dbReference type="NCBI Taxonomy" id="147472"/>
    <lineage>
        <taxon>Eukaryota</taxon>
        <taxon>Fungi</taxon>
        <taxon>Fungi incertae sedis</taxon>
        <taxon>Zoopagomycota</taxon>
        <taxon>Kickxellomycotina</taxon>
        <taxon>Kickxellomycetes</taxon>
        <taxon>Kickxellales</taxon>
        <taxon>Kickxellaceae</taxon>
        <taxon>Coemansia</taxon>
    </lineage>
</organism>
<evidence type="ECO:0000313" key="6">
    <source>
        <dbReference type="EMBL" id="KAJ1719752.1"/>
    </source>
</evidence>
<dbReference type="InterPro" id="IPR027684">
    <property type="entry name" value="TBCC"/>
</dbReference>
<evidence type="ECO:0000256" key="2">
    <source>
        <dbReference type="ARBA" id="ARBA00008848"/>
    </source>
</evidence>
<evidence type="ECO:0000259" key="5">
    <source>
        <dbReference type="PROSITE" id="PS51329"/>
    </source>
</evidence>
<dbReference type="Gene3D" id="2.160.20.70">
    <property type="match status" value="1"/>
</dbReference>
<evidence type="ECO:0000256" key="1">
    <source>
        <dbReference type="ARBA" id="ARBA00004496"/>
    </source>
</evidence>
<keyword evidence="3" id="KW-0963">Cytoplasm</keyword>
<dbReference type="Pfam" id="PF07986">
    <property type="entry name" value="TBCC"/>
    <property type="match status" value="1"/>
</dbReference>
<gene>
    <name evidence="6" type="ORF">LPJ53_005531</name>
</gene>
<dbReference type="PANTHER" id="PTHR15139">
    <property type="entry name" value="TUBULIN FOLDING COFACTOR C"/>
    <property type="match status" value="1"/>
</dbReference>
<dbReference type="InterPro" id="IPR016098">
    <property type="entry name" value="CAP/MinC_C"/>
</dbReference>
<proteinExistence type="inferred from homology"/>
<evidence type="ECO:0000256" key="4">
    <source>
        <dbReference type="SAM" id="MobiDB-lite"/>
    </source>
</evidence>
<comment type="similarity">
    <text evidence="2">Belongs to the TBCC family.</text>
</comment>
<dbReference type="PANTHER" id="PTHR15139:SF0">
    <property type="entry name" value="TUBULIN-SPECIFIC CHAPERONE C"/>
    <property type="match status" value="1"/>
</dbReference>
<dbReference type="Gene3D" id="1.20.58.1250">
    <property type="entry name" value="Tubulin Binding Cofactor C, N-terminal domain"/>
    <property type="match status" value="1"/>
</dbReference>
<feature type="region of interest" description="Disordered" evidence="4">
    <location>
        <begin position="106"/>
        <end position="134"/>
    </location>
</feature>
<dbReference type="GO" id="GO:0007021">
    <property type="term" value="P:tubulin complex assembly"/>
    <property type="evidence" value="ECO:0007669"/>
    <property type="project" value="TreeGrafter"/>
</dbReference>
<dbReference type="Proteomes" id="UP001149813">
    <property type="component" value="Unassembled WGS sequence"/>
</dbReference>
<dbReference type="InterPro" id="IPR017901">
    <property type="entry name" value="C-CAP_CF_C-like"/>
</dbReference>
<dbReference type="AlphaFoldDB" id="A0A9W7XVI5"/>
<evidence type="ECO:0000313" key="7">
    <source>
        <dbReference type="Proteomes" id="UP001149813"/>
    </source>
</evidence>
<sequence length="344" mass="38015">MASAGSAANAEAASKFWSYFQHQKESIKAMYADNQDISQSVRELDIKLREAFIYLPSYDQKQFTRDLDELRALLHRKGSNTSSATSATGSSGIKSKAGFRFKSAVSRPGSALQKPAEVPATPTESKTAEHATDTSTSFGFAGVNEHWVTADPQDQVAGTQTDCELRDIRNSVIDLRPISSSIRALNCHRIENTLIICGPFAGSATVRDSKNCTLVLGVRQFRMENSTDIDVFVHCASHPIIERSLGVRFAPYPSVLRSSDTAAAAEFEASGLGALPNMYESVDDFNWLRRQASPNWSIYKHNGDDESERTKWEPIINSSKLREVSLQKLLPQNQERPARVHETA</sequence>
<comment type="caution">
    <text evidence="6">The sequence shown here is derived from an EMBL/GenBank/DDBJ whole genome shotgun (WGS) entry which is preliminary data.</text>
</comment>